<dbReference type="Pfam" id="PF01679">
    <property type="entry name" value="Pmp3"/>
    <property type="match status" value="1"/>
</dbReference>
<keyword evidence="5 7" id="KW-0472">Membrane</keyword>
<feature type="transmembrane region" description="Helical" evidence="7">
    <location>
        <begin position="18"/>
        <end position="37"/>
    </location>
</feature>
<accession>A0A7D9H3Q2</accession>
<feature type="compositionally biased region" description="Low complexity" evidence="6">
    <location>
        <begin position="122"/>
        <end position="151"/>
    </location>
</feature>
<keyword evidence="9" id="KW-1185">Reference proteome</keyword>
<proteinExistence type="inferred from homology"/>
<dbReference type="Proteomes" id="UP000478008">
    <property type="component" value="Unassembled WGS sequence"/>
</dbReference>
<gene>
    <name evidence="8" type="ORF">DEBR0S4_05490G</name>
</gene>
<keyword evidence="4 7" id="KW-1133">Transmembrane helix</keyword>
<evidence type="ECO:0000313" key="8">
    <source>
        <dbReference type="EMBL" id="VUG18909.1"/>
    </source>
</evidence>
<feature type="transmembrane region" description="Helical" evidence="7">
    <location>
        <begin position="49"/>
        <end position="71"/>
    </location>
</feature>
<dbReference type="EMBL" id="CABFWN010000004">
    <property type="protein sequence ID" value="VUG18909.1"/>
    <property type="molecule type" value="Genomic_DNA"/>
</dbReference>
<reference evidence="8 9" key="1">
    <citation type="submission" date="2019-07" db="EMBL/GenBank/DDBJ databases">
        <authorList>
            <person name="Friedrich A."/>
            <person name="Schacherer J."/>
        </authorList>
    </citation>
    <scope>NUCLEOTIDE SEQUENCE [LARGE SCALE GENOMIC DNA]</scope>
</reference>
<evidence type="ECO:0000256" key="7">
    <source>
        <dbReference type="SAM" id="Phobius"/>
    </source>
</evidence>
<feature type="compositionally biased region" description="Basic and acidic residues" evidence="6">
    <location>
        <begin position="109"/>
        <end position="118"/>
    </location>
</feature>
<evidence type="ECO:0000256" key="4">
    <source>
        <dbReference type="ARBA" id="ARBA00022989"/>
    </source>
</evidence>
<sequence length="171" mass="18341">MPEQRPVRIHDHRFAGRYFTTSDILLVLAALVCPPLATGLQKGFGKELAICFFLTVLAQLPGFFYAVYLIWDSGLQSPDYYVIPAADIESLPQLPAKDGPSSKTPLATDPKKPFKDEPAAESGSSADVSNNSAAVGSSSSPQPQKSAQPPSYEEATKAGNTPRVGDFKVQK</sequence>
<comment type="subcellular location">
    <subcellularLocation>
        <location evidence="1">Membrane</location>
    </subcellularLocation>
</comment>
<evidence type="ECO:0000256" key="1">
    <source>
        <dbReference type="ARBA" id="ARBA00004370"/>
    </source>
</evidence>
<evidence type="ECO:0000313" key="9">
    <source>
        <dbReference type="Proteomes" id="UP000478008"/>
    </source>
</evidence>
<dbReference type="GO" id="GO:0016020">
    <property type="term" value="C:membrane"/>
    <property type="evidence" value="ECO:0007669"/>
    <property type="project" value="UniProtKB-SubCell"/>
</dbReference>
<feature type="region of interest" description="Disordered" evidence="6">
    <location>
        <begin position="92"/>
        <end position="171"/>
    </location>
</feature>
<organism evidence="8 9">
    <name type="scientific">Dekkera bruxellensis</name>
    <name type="common">Brettanomyces custersii</name>
    <dbReference type="NCBI Taxonomy" id="5007"/>
    <lineage>
        <taxon>Eukaryota</taxon>
        <taxon>Fungi</taxon>
        <taxon>Dikarya</taxon>
        <taxon>Ascomycota</taxon>
        <taxon>Saccharomycotina</taxon>
        <taxon>Pichiomycetes</taxon>
        <taxon>Pichiales</taxon>
        <taxon>Pichiaceae</taxon>
        <taxon>Brettanomyces</taxon>
    </lineage>
</organism>
<protein>
    <submittedName>
        <fullName evidence="8">DEBR0S4_05490g1_1</fullName>
    </submittedName>
</protein>
<dbReference type="AlphaFoldDB" id="A0A7D9H3Q2"/>
<comment type="similarity">
    <text evidence="2">Belongs to the UPF0057 (PMP3) family.</text>
</comment>
<evidence type="ECO:0000256" key="5">
    <source>
        <dbReference type="ARBA" id="ARBA00023136"/>
    </source>
</evidence>
<evidence type="ECO:0000256" key="3">
    <source>
        <dbReference type="ARBA" id="ARBA00022692"/>
    </source>
</evidence>
<name>A0A7D9H3Q2_DEKBR</name>
<dbReference type="InterPro" id="IPR000612">
    <property type="entry name" value="PMP3"/>
</dbReference>
<evidence type="ECO:0000256" key="6">
    <source>
        <dbReference type="SAM" id="MobiDB-lite"/>
    </source>
</evidence>
<evidence type="ECO:0000256" key="2">
    <source>
        <dbReference type="ARBA" id="ARBA00009530"/>
    </source>
</evidence>
<keyword evidence="3 7" id="KW-0812">Transmembrane</keyword>